<feature type="transmembrane region" description="Helical" evidence="1">
    <location>
        <begin position="141"/>
        <end position="160"/>
    </location>
</feature>
<dbReference type="AlphaFoldDB" id="A0A0B1PZB4"/>
<dbReference type="EMBL" id="JRFJ01000006">
    <property type="protein sequence ID" value="KHJ53449.1"/>
    <property type="molecule type" value="Genomic_DNA"/>
</dbReference>
<feature type="transmembrane region" description="Helical" evidence="1">
    <location>
        <begin position="12"/>
        <end position="34"/>
    </location>
</feature>
<feature type="transmembrane region" description="Helical" evidence="1">
    <location>
        <begin position="180"/>
        <end position="197"/>
    </location>
</feature>
<feature type="transmembrane region" description="Helical" evidence="1">
    <location>
        <begin position="111"/>
        <end position="129"/>
    </location>
</feature>
<protein>
    <submittedName>
        <fullName evidence="2">Uncharacterized protein</fullName>
    </submittedName>
</protein>
<proteinExistence type="predicted"/>
<keyword evidence="1" id="KW-0812">Transmembrane</keyword>
<evidence type="ECO:0000313" key="3">
    <source>
        <dbReference type="Proteomes" id="UP000030826"/>
    </source>
</evidence>
<dbReference type="Proteomes" id="UP000030826">
    <property type="component" value="Unassembled WGS sequence"/>
</dbReference>
<comment type="caution">
    <text evidence="2">The sequence shown here is derived from an EMBL/GenBank/DDBJ whole genome shotgun (WGS) entry which is preliminary data.</text>
</comment>
<reference evidence="2 3" key="1">
    <citation type="submission" date="2014-09" db="EMBL/GenBank/DDBJ databases">
        <title>Isolation and characterization of Aurantimonas altamirensis ON-56566 from clinical sample following a dog bite.</title>
        <authorList>
            <person name="Eshaghi A."/>
            <person name="Li A."/>
            <person name="Shahinas D."/>
            <person name="Bahn P."/>
            <person name="Kus J.V."/>
            <person name="Patel S.N."/>
        </authorList>
    </citation>
    <scope>NUCLEOTIDE SEQUENCE [LARGE SCALE GENOMIC DNA]</scope>
    <source>
        <strain evidence="2 3">ON-56566</strain>
    </source>
</reference>
<feature type="transmembrane region" description="Helical" evidence="1">
    <location>
        <begin position="72"/>
        <end position="91"/>
    </location>
</feature>
<gene>
    <name evidence="2" type="ORF">LA66_18845</name>
</gene>
<keyword evidence="1" id="KW-0472">Membrane</keyword>
<organism evidence="2 3">
    <name type="scientific">Aureimonas altamirensis</name>
    <dbReference type="NCBI Taxonomy" id="370622"/>
    <lineage>
        <taxon>Bacteria</taxon>
        <taxon>Pseudomonadati</taxon>
        <taxon>Pseudomonadota</taxon>
        <taxon>Alphaproteobacteria</taxon>
        <taxon>Hyphomicrobiales</taxon>
        <taxon>Aurantimonadaceae</taxon>
        <taxon>Aureimonas</taxon>
    </lineage>
</organism>
<evidence type="ECO:0000256" key="1">
    <source>
        <dbReference type="SAM" id="Phobius"/>
    </source>
</evidence>
<keyword evidence="1" id="KW-1133">Transmembrane helix</keyword>
<sequence length="216" mass="23706">MNTFSVGRRFAGWTFMALAVTLALAFAAAGLLGYEAASIEEGPLERAQEVVLALSIFLFVGAAIYQRGAGRMASFGMVLLCIVFFLRELELPVSGPVTAYLHTDTFRLHETIALLALGLPYLALRWRLIPQFWAYAVSLRGWPFVLSAALVGLGAAAEAMVPHFPVWSMGVFFEETFETMAYVVLACLAVHVMMAAFQQYQMQAAGTMPQPVTRLR</sequence>
<dbReference type="OrthoDB" id="8116391at2"/>
<evidence type="ECO:0000313" key="2">
    <source>
        <dbReference type="EMBL" id="KHJ53449.1"/>
    </source>
</evidence>
<accession>A0A0B1PZB4</accession>
<name>A0A0B1PZB4_9HYPH</name>
<dbReference type="RefSeq" id="WP_039195576.1">
    <property type="nucleotide sequence ID" value="NZ_JRFJ01000006.1"/>
</dbReference>
<feature type="transmembrane region" description="Helical" evidence="1">
    <location>
        <begin position="46"/>
        <end position="65"/>
    </location>
</feature>